<evidence type="ECO:0000256" key="1">
    <source>
        <dbReference type="SAM" id="MobiDB-lite"/>
    </source>
</evidence>
<sequence>MGGMGVLPDEKWVTWTGYVNDCPQVYAKSLESQLDSNGMLVYPSPIRRMSPGFGVVKNGWFSPSDDLNIDLTNQQHYHMVYEANFHGTSFKEQCKDWKNPCIGTNICDQVLHGSYSLSDGLKQTITEICKAGEFLSYYELVPSLDLFLVDKFGTVLQKLTGDDEQSTPLLEVTAATESHKPPMPYIGDLTLSWQHWDKGLQAAKDGPKIPYLKIIHSGKCEEGICLHEQLVHSRELKKMEPSAKIRIKGVGENFHGFFGGATFPQKYNGELVFHGHMILKNDSTNLNKLENLIEHNLFPTHGSHIYMLLTLGERYADKENKKKIHKLSDDSNPNITGRVWPSFVGHDYLLDKVLYTAITSDGARQIRALDICTKQDILISTSDLKITNMMAVTNIHGNKILFVSDRASKRRHGQSATGLSIFIADLKMGDKSDPELKQGFSDAFWHKSRLTEEKAFSSKDKAKKESKKKRNVRPGKEEEVVHTPLFKKYKTVDFGGIHSHPRFSNDGQKLIFQASGGHYGTDCLQTYEMDLTAEWPGQTIRRLSSGFGRSEPSAFYGANDQFRLISSNFLDMTINWTNIKLCPPLYCDAEHPLSIDVFRICNHPQVWEIFDNMHLYKVDQFGVQQPLDDNTDREKCGWMDTLYQSEATFSEGSRDMVYVIRRNENNTELYKIENFNETQNLCSLSGQQVTSSVAYKGSPSFSSDGKWVVFEGQFPSEEQEEQTYKRLLNKSLVLPGHKMEIFVARAKSTMASSDLFLKRKKDIVQVTYAPRDNSFDYHGRLLKTCFGGKTDNCSTKLVWASSRNNTCKEEINLFLADWVYNGK</sequence>
<dbReference type="Pfam" id="PF07676">
    <property type="entry name" value="PD40"/>
    <property type="match status" value="2"/>
</dbReference>
<dbReference type="SUPFAM" id="SSF82171">
    <property type="entry name" value="DPP6 N-terminal domain-like"/>
    <property type="match status" value="1"/>
</dbReference>
<dbReference type="Proteomes" id="UP000887574">
    <property type="component" value="Unplaced"/>
</dbReference>
<evidence type="ECO:0000313" key="2">
    <source>
        <dbReference type="Proteomes" id="UP000887574"/>
    </source>
</evidence>
<accession>A0A915D355</accession>
<evidence type="ECO:0000313" key="3">
    <source>
        <dbReference type="WBParaSite" id="jg15420"/>
    </source>
</evidence>
<keyword evidence="2" id="KW-1185">Reference proteome</keyword>
<dbReference type="WBParaSite" id="jg15420">
    <property type="protein sequence ID" value="jg15420"/>
    <property type="gene ID" value="jg15420"/>
</dbReference>
<dbReference type="InterPro" id="IPR011659">
    <property type="entry name" value="WD40"/>
</dbReference>
<name>A0A915D355_9BILA</name>
<proteinExistence type="predicted"/>
<feature type="compositionally biased region" description="Basic residues" evidence="1">
    <location>
        <begin position="464"/>
        <end position="473"/>
    </location>
</feature>
<dbReference type="AlphaFoldDB" id="A0A915D355"/>
<feature type="region of interest" description="Disordered" evidence="1">
    <location>
        <begin position="456"/>
        <end position="477"/>
    </location>
</feature>
<organism evidence="2 3">
    <name type="scientific">Ditylenchus dipsaci</name>
    <dbReference type="NCBI Taxonomy" id="166011"/>
    <lineage>
        <taxon>Eukaryota</taxon>
        <taxon>Metazoa</taxon>
        <taxon>Ecdysozoa</taxon>
        <taxon>Nematoda</taxon>
        <taxon>Chromadorea</taxon>
        <taxon>Rhabditida</taxon>
        <taxon>Tylenchina</taxon>
        <taxon>Tylenchomorpha</taxon>
        <taxon>Sphaerularioidea</taxon>
        <taxon>Anguinidae</taxon>
        <taxon>Anguininae</taxon>
        <taxon>Ditylenchus</taxon>
    </lineage>
</organism>
<reference evidence="3" key="1">
    <citation type="submission" date="2022-11" db="UniProtKB">
        <authorList>
            <consortium name="WormBaseParasite"/>
        </authorList>
    </citation>
    <scope>IDENTIFICATION</scope>
</reference>
<protein>
    <submittedName>
        <fullName evidence="3">Uncharacterized protein</fullName>
    </submittedName>
</protein>